<dbReference type="EMBL" id="CP027668">
    <property type="protein sequence ID" value="AVO47606.1"/>
    <property type="molecule type" value="Genomic_DNA"/>
</dbReference>
<evidence type="ECO:0000256" key="4">
    <source>
        <dbReference type="SAM" id="Phobius"/>
    </source>
</evidence>
<dbReference type="OrthoDB" id="3289104at2"/>
<dbReference type="GO" id="GO:0006935">
    <property type="term" value="P:chemotaxis"/>
    <property type="evidence" value="ECO:0007669"/>
    <property type="project" value="InterPro"/>
</dbReference>
<dbReference type="PROSITE" id="PS50885">
    <property type="entry name" value="HAMP"/>
    <property type="match status" value="1"/>
</dbReference>
<proteinExistence type="inferred from homology"/>
<evidence type="ECO:0000256" key="2">
    <source>
        <dbReference type="ARBA" id="ARBA00029447"/>
    </source>
</evidence>
<feature type="transmembrane region" description="Helical" evidence="4">
    <location>
        <begin position="178"/>
        <end position="198"/>
    </location>
</feature>
<feature type="domain" description="HAMP" evidence="6">
    <location>
        <begin position="200"/>
        <end position="253"/>
    </location>
</feature>
<dbReference type="Pfam" id="PF00015">
    <property type="entry name" value="MCPsignal"/>
    <property type="match status" value="1"/>
</dbReference>
<evidence type="ECO:0000313" key="8">
    <source>
        <dbReference type="Proteomes" id="UP000237889"/>
    </source>
</evidence>
<feature type="domain" description="Methyl-accepting transducer" evidence="5">
    <location>
        <begin position="287"/>
        <end position="530"/>
    </location>
</feature>
<dbReference type="PRINTS" id="PR00260">
    <property type="entry name" value="CHEMTRNSDUCR"/>
</dbReference>
<dbReference type="SUPFAM" id="SSF58104">
    <property type="entry name" value="Methyl-accepting chemotaxis protein (MCP) signaling domain"/>
    <property type="match status" value="1"/>
</dbReference>
<gene>
    <name evidence="7" type="ORF">C6569_09375</name>
</gene>
<dbReference type="GO" id="GO:0004888">
    <property type="term" value="F:transmembrane signaling receptor activity"/>
    <property type="evidence" value="ECO:0007669"/>
    <property type="project" value="InterPro"/>
</dbReference>
<keyword evidence="4" id="KW-1133">Transmembrane helix</keyword>
<evidence type="ECO:0000259" key="6">
    <source>
        <dbReference type="PROSITE" id="PS50885"/>
    </source>
</evidence>
<evidence type="ECO:0000256" key="3">
    <source>
        <dbReference type="PROSITE-ProRule" id="PRU00284"/>
    </source>
</evidence>
<dbReference type="GO" id="GO:0016020">
    <property type="term" value="C:membrane"/>
    <property type="evidence" value="ECO:0007669"/>
    <property type="project" value="InterPro"/>
</dbReference>
<protein>
    <submittedName>
        <fullName evidence="7">Methyl-accepting chemotaxis protein</fullName>
    </submittedName>
</protein>
<dbReference type="PROSITE" id="PS50111">
    <property type="entry name" value="CHEMOTAXIS_TRANSDUC_2"/>
    <property type="match status" value="1"/>
</dbReference>
<dbReference type="AlphaFoldDB" id="A0A2S0NHZ0"/>
<comment type="similarity">
    <text evidence="2">Belongs to the methyl-accepting chemotaxis (MCP) protein family.</text>
</comment>
<dbReference type="InterPro" id="IPR003660">
    <property type="entry name" value="HAMP_dom"/>
</dbReference>
<accession>A0A2S0NHZ0</accession>
<keyword evidence="4" id="KW-0812">Transmembrane</keyword>
<evidence type="ECO:0000256" key="1">
    <source>
        <dbReference type="ARBA" id="ARBA00023224"/>
    </source>
</evidence>
<keyword evidence="1 3" id="KW-0807">Transducer</keyword>
<dbReference type="KEGG" id="phr:C6569_09375"/>
<dbReference type="Gene3D" id="1.10.8.500">
    <property type="entry name" value="HAMP domain in histidine kinase"/>
    <property type="match status" value="1"/>
</dbReference>
<keyword evidence="8" id="KW-1185">Reference proteome</keyword>
<dbReference type="Gene3D" id="1.10.287.950">
    <property type="entry name" value="Methyl-accepting chemotaxis protein"/>
    <property type="match status" value="1"/>
</dbReference>
<sequence length="550" mass="56930">MLNAALIAVALIGSFALDRVGDDADQAAAAARRAVASARLNQHVMAINRFEFVLAASPTADLIRQLPADAAREVELARERFGMIRSSTAPEVQEALRKAEGAFNAMLALSQRTFAAAGEVRGTATPEQQQRLKDMAMASRELTLEARRLVTEMTNLLITRSDAYAKGIQELADAKERLMYGLMGLALVAGIAFALVIGQVGIARPIARINAVLAELAKGNFQVAAYGAERRDEVGDIAKAAETFRANGMEAERLRAEQEAAKAADAERQKVMMRELADRFEGAVGGIVDMVSSAATEMQATATQLSASAQEASAQSTSVASAAEEAGANVTAVAGSAEELGASVQEIGRQVEHSANLARSAVKEADGTGAIVSELTQGAARIGDIVEMISTIASQTNLLALNATIEAARAGEAGRGFAVVASEVKGLAEQTAKATSEIGAQIVAIQETTNKAVSAIAGITASIRSIDQATSSIASAVEQQGSATREIVASVGQASTGTTEVSSAITSVAQAAAETGHGANQVLTASSDLARQAERLSHEVRQFLATVRAA</sequence>
<dbReference type="GO" id="GO:0007165">
    <property type="term" value="P:signal transduction"/>
    <property type="evidence" value="ECO:0007669"/>
    <property type="project" value="UniProtKB-KW"/>
</dbReference>
<reference evidence="7 8" key="1">
    <citation type="submission" date="2018-03" db="EMBL/GenBank/DDBJ databases">
        <title>Genome sequencing of Phreatobacter sp.</title>
        <authorList>
            <person name="Kim S.-J."/>
            <person name="Heo J."/>
            <person name="Kwon S.-W."/>
        </authorList>
    </citation>
    <scope>NUCLEOTIDE SEQUENCE [LARGE SCALE GENOMIC DNA]</scope>
    <source>
        <strain evidence="7 8">S-12</strain>
    </source>
</reference>
<keyword evidence="4" id="KW-0472">Membrane</keyword>
<dbReference type="InterPro" id="IPR004090">
    <property type="entry name" value="Chemotax_Me-accpt_rcpt"/>
</dbReference>
<evidence type="ECO:0000259" key="5">
    <source>
        <dbReference type="PROSITE" id="PS50111"/>
    </source>
</evidence>
<organism evidence="7 8">
    <name type="scientific">Phreatobacter cathodiphilus</name>
    <dbReference type="NCBI Taxonomy" id="1868589"/>
    <lineage>
        <taxon>Bacteria</taxon>
        <taxon>Pseudomonadati</taxon>
        <taxon>Pseudomonadota</taxon>
        <taxon>Alphaproteobacteria</taxon>
        <taxon>Hyphomicrobiales</taxon>
        <taxon>Phreatobacteraceae</taxon>
        <taxon>Phreatobacter</taxon>
    </lineage>
</organism>
<dbReference type="Proteomes" id="UP000237889">
    <property type="component" value="Chromosome"/>
</dbReference>
<dbReference type="InterPro" id="IPR004089">
    <property type="entry name" value="MCPsignal_dom"/>
</dbReference>
<dbReference type="PANTHER" id="PTHR32089">
    <property type="entry name" value="METHYL-ACCEPTING CHEMOTAXIS PROTEIN MCPB"/>
    <property type="match status" value="1"/>
</dbReference>
<name>A0A2S0NHZ0_9HYPH</name>
<evidence type="ECO:0000313" key="7">
    <source>
        <dbReference type="EMBL" id="AVO47606.1"/>
    </source>
</evidence>
<dbReference type="PANTHER" id="PTHR32089:SF112">
    <property type="entry name" value="LYSOZYME-LIKE PROTEIN-RELATED"/>
    <property type="match status" value="1"/>
</dbReference>
<dbReference type="SMART" id="SM00283">
    <property type="entry name" value="MA"/>
    <property type="match status" value="1"/>
</dbReference>